<dbReference type="InterPro" id="IPR036457">
    <property type="entry name" value="PPM-type-like_dom_sf"/>
</dbReference>
<evidence type="ECO:0000313" key="2">
    <source>
        <dbReference type="EMBL" id="MEQ2366814.1"/>
    </source>
</evidence>
<dbReference type="RefSeq" id="WP_349086415.1">
    <property type="nucleotide sequence ID" value="NZ_JBBMEK010000371.1"/>
</dbReference>
<dbReference type="PANTHER" id="PTHR47992">
    <property type="entry name" value="PROTEIN PHOSPHATASE"/>
    <property type="match status" value="1"/>
</dbReference>
<dbReference type="EMBL" id="JBBMEK010000371">
    <property type="protein sequence ID" value="MEQ2366814.1"/>
    <property type="molecule type" value="Genomic_DNA"/>
</dbReference>
<gene>
    <name evidence="2" type="ORF">WMO25_17240</name>
</gene>
<dbReference type="SUPFAM" id="SSF81606">
    <property type="entry name" value="PP2C-like"/>
    <property type="match status" value="1"/>
</dbReference>
<dbReference type="Pfam" id="PF13672">
    <property type="entry name" value="PP2C_2"/>
    <property type="match status" value="1"/>
</dbReference>
<feature type="domain" description="PPM-type phosphatase" evidence="1">
    <location>
        <begin position="22"/>
        <end position="266"/>
    </location>
</feature>
<evidence type="ECO:0000313" key="3">
    <source>
        <dbReference type="Proteomes" id="UP001469749"/>
    </source>
</evidence>
<sequence>MEKPVCYSHIGKRPNHEDNFLINGLYLTSDEQKKMSDNCCCFVTDDTRSKVHLFAISDGMGGHNAGEVASRICVEKLAETGKVLQSCSYIKEVVAYLQSSVAEINAIVCEKSRNHGELKGMGATLVLFVICGADYAILNIGDSRAYHFNNDALIQITKDHTEGQRMLDLGLLTRKELSGFPARKNLNRYIGYGQNGYVLQADEYYPILDNGVMLLCSDGISDYLPDSRISEILHSANNLESAGKQLINEAVASHNADNATVMLIPLRSFLYNKKRGC</sequence>
<name>A0ABV1B8S7_9FIRM</name>
<dbReference type="SMART" id="SM00331">
    <property type="entry name" value="PP2C_SIG"/>
    <property type="match status" value="1"/>
</dbReference>
<evidence type="ECO:0000259" key="1">
    <source>
        <dbReference type="PROSITE" id="PS51746"/>
    </source>
</evidence>
<dbReference type="CDD" id="cd00143">
    <property type="entry name" value="PP2Cc"/>
    <property type="match status" value="1"/>
</dbReference>
<dbReference type="PROSITE" id="PS51746">
    <property type="entry name" value="PPM_2"/>
    <property type="match status" value="1"/>
</dbReference>
<reference evidence="2 3" key="1">
    <citation type="submission" date="2024-03" db="EMBL/GenBank/DDBJ databases">
        <title>Human intestinal bacterial collection.</title>
        <authorList>
            <person name="Pauvert C."/>
            <person name="Hitch T.C.A."/>
            <person name="Clavel T."/>
        </authorList>
    </citation>
    <scope>NUCLEOTIDE SEQUENCE [LARGE SCALE GENOMIC DNA]</scope>
    <source>
        <strain evidence="2 3">CLA-AA-H190</strain>
    </source>
</reference>
<protein>
    <submittedName>
        <fullName evidence="2">Protein phosphatase 2C domain-containing protein</fullName>
    </submittedName>
</protein>
<dbReference type="Proteomes" id="UP001469749">
    <property type="component" value="Unassembled WGS sequence"/>
</dbReference>
<dbReference type="InterPro" id="IPR001932">
    <property type="entry name" value="PPM-type_phosphatase-like_dom"/>
</dbReference>
<dbReference type="InterPro" id="IPR015655">
    <property type="entry name" value="PP2C"/>
</dbReference>
<comment type="caution">
    <text evidence="2">The sequence shown here is derived from an EMBL/GenBank/DDBJ whole genome shotgun (WGS) entry which is preliminary data.</text>
</comment>
<accession>A0ABV1B8S7</accession>
<dbReference type="SMART" id="SM00332">
    <property type="entry name" value="PP2Cc"/>
    <property type="match status" value="1"/>
</dbReference>
<keyword evidence="3" id="KW-1185">Reference proteome</keyword>
<dbReference type="Gene3D" id="3.60.40.10">
    <property type="entry name" value="PPM-type phosphatase domain"/>
    <property type="match status" value="1"/>
</dbReference>
<organism evidence="2 3">
    <name type="scientific">Coprococcus intestinihominis</name>
    <dbReference type="NCBI Taxonomy" id="3133154"/>
    <lineage>
        <taxon>Bacteria</taxon>
        <taxon>Bacillati</taxon>
        <taxon>Bacillota</taxon>
        <taxon>Clostridia</taxon>
        <taxon>Lachnospirales</taxon>
        <taxon>Lachnospiraceae</taxon>
        <taxon>Coprococcus</taxon>
    </lineage>
</organism>
<proteinExistence type="predicted"/>